<dbReference type="AlphaFoldDB" id="A0A843TZV1"/>
<name>A0A843TZV1_COLES</name>
<evidence type="ECO:0000256" key="1">
    <source>
        <dbReference type="SAM" id="MobiDB-lite"/>
    </source>
</evidence>
<organism evidence="2 3">
    <name type="scientific">Colocasia esculenta</name>
    <name type="common">Wild taro</name>
    <name type="synonym">Arum esculentum</name>
    <dbReference type="NCBI Taxonomy" id="4460"/>
    <lineage>
        <taxon>Eukaryota</taxon>
        <taxon>Viridiplantae</taxon>
        <taxon>Streptophyta</taxon>
        <taxon>Embryophyta</taxon>
        <taxon>Tracheophyta</taxon>
        <taxon>Spermatophyta</taxon>
        <taxon>Magnoliopsida</taxon>
        <taxon>Liliopsida</taxon>
        <taxon>Araceae</taxon>
        <taxon>Aroideae</taxon>
        <taxon>Colocasieae</taxon>
        <taxon>Colocasia</taxon>
    </lineage>
</organism>
<evidence type="ECO:0000313" key="2">
    <source>
        <dbReference type="EMBL" id="MQL78352.1"/>
    </source>
</evidence>
<feature type="region of interest" description="Disordered" evidence="1">
    <location>
        <begin position="35"/>
        <end position="61"/>
    </location>
</feature>
<protein>
    <submittedName>
        <fullName evidence="2">Uncharacterized protein</fullName>
    </submittedName>
</protein>
<keyword evidence="3" id="KW-1185">Reference proteome</keyword>
<gene>
    <name evidence="2" type="ORF">Taro_010778</name>
</gene>
<sequence length="96" mass="10004">MQNSSMLTGQPSILGQQPVPMLGANVPQYSGLPMQTTNNVTMGHRPLAGWDAGAGQGAPLPPQMHGQMYTVPGFVPPGMGHVLPGNIILSIMALMI</sequence>
<comment type="caution">
    <text evidence="2">The sequence shown here is derived from an EMBL/GenBank/DDBJ whole genome shotgun (WGS) entry which is preliminary data.</text>
</comment>
<proteinExistence type="predicted"/>
<reference evidence="2" key="1">
    <citation type="submission" date="2017-07" db="EMBL/GenBank/DDBJ databases">
        <title>Taro Niue Genome Assembly and Annotation.</title>
        <authorList>
            <person name="Atibalentja N."/>
            <person name="Keating K."/>
            <person name="Fields C.J."/>
        </authorList>
    </citation>
    <scope>NUCLEOTIDE SEQUENCE</scope>
    <source>
        <strain evidence="2">Niue_2</strain>
        <tissue evidence="2">Leaf</tissue>
    </source>
</reference>
<accession>A0A843TZV1</accession>
<dbReference type="EMBL" id="NMUH01000395">
    <property type="protein sequence ID" value="MQL78352.1"/>
    <property type="molecule type" value="Genomic_DNA"/>
</dbReference>
<evidence type="ECO:0000313" key="3">
    <source>
        <dbReference type="Proteomes" id="UP000652761"/>
    </source>
</evidence>
<dbReference type="Proteomes" id="UP000652761">
    <property type="component" value="Unassembled WGS sequence"/>
</dbReference>